<reference evidence="3 4" key="1">
    <citation type="journal article" date="2020" name="Nature">
        <title>Six reference-quality genomes reveal evolution of bat adaptations.</title>
        <authorList>
            <person name="Jebb D."/>
            <person name="Huang Z."/>
            <person name="Pippel M."/>
            <person name="Hughes G.M."/>
            <person name="Lavrichenko K."/>
            <person name="Devanna P."/>
            <person name="Winkler S."/>
            <person name="Jermiin L.S."/>
            <person name="Skirmuntt E.C."/>
            <person name="Katzourakis A."/>
            <person name="Burkitt-Gray L."/>
            <person name="Ray D.A."/>
            <person name="Sullivan K.A.M."/>
            <person name="Roscito J.G."/>
            <person name="Kirilenko B.M."/>
            <person name="Davalos L.M."/>
            <person name="Corthals A.P."/>
            <person name="Power M.L."/>
            <person name="Jones G."/>
            <person name="Ransome R.D."/>
            <person name="Dechmann D.K.N."/>
            <person name="Locatelli A.G."/>
            <person name="Puechmaille S.J."/>
            <person name="Fedrigo O."/>
            <person name="Jarvis E.D."/>
            <person name="Hiller M."/>
            <person name="Vernes S.C."/>
            <person name="Myers E.W."/>
            <person name="Teeling E.C."/>
        </authorList>
    </citation>
    <scope>NUCLEOTIDE SEQUENCE [LARGE SCALE GENOMIC DNA]</scope>
    <source>
        <strain evidence="3">MMolMol1</strain>
        <tissue evidence="3">Muscle</tissue>
    </source>
</reference>
<sequence>MDKFLETYSFLKLDWKEIENLDRPVTTKEIEEVMKTLPANKSPGPVIFTREFYQTFKEEISILLQLFQKIQEEGRLPNLFYEASIILIPNPENDTTKKNNYRPISLMNIGGKILNKILANQIQQYIKKIIYHDQMGFIPGMQGWYNIHKSINVIHHINKMKDKNHMIISINAEKAFDKIQHPFLIKMLSILGIEGSYLNIIIKAMYKSPTVNIILNGQTLKTFLLRTGTRQGCPLSPFLFKKILEILDTAIRQEEKIKGIQIGKGK</sequence>
<proteinExistence type="predicted"/>
<dbReference type="PROSITE" id="PS50878">
    <property type="entry name" value="RT_POL"/>
    <property type="match status" value="1"/>
</dbReference>
<evidence type="ECO:0000313" key="4">
    <source>
        <dbReference type="Proteomes" id="UP000550707"/>
    </source>
</evidence>
<evidence type="ECO:0000256" key="1">
    <source>
        <dbReference type="ARBA" id="ARBA00012493"/>
    </source>
</evidence>
<dbReference type="Pfam" id="PF00078">
    <property type="entry name" value="RVT_1"/>
    <property type="match status" value="1"/>
</dbReference>
<dbReference type="CDD" id="cd01650">
    <property type="entry name" value="RT_nLTR_like"/>
    <property type="match status" value="1"/>
</dbReference>
<evidence type="ECO:0000313" key="3">
    <source>
        <dbReference type="EMBL" id="KAF6500928.1"/>
    </source>
</evidence>
<name>A0A7J8JW02_MOLMO</name>
<dbReference type="Proteomes" id="UP000550707">
    <property type="component" value="Unassembled WGS sequence"/>
</dbReference>
<organism evidence="3 4">
    <name type="scientific">Molossus molossus</name>
    <name type="common">Pallas' mastiff bat</name>
    <name type="synonym">Vespertilio molossus</name>
    <dbReference type="NCBI Taxonomy" id="27622"/>
    <lineage>
        <taxon>Eukaryota</taxon>
        <taxon>Metazoa</taxon>
        <taxon>Chordata</taxon>
        <taxon>Craniata</taxon>
        <taxon>Vertebrata</taxon>
        <taxon>Euteleostomi</taxon>
        <taxon>Mammalia</taxon>
        <taxon>Eutheria</taxon>
        <taxon>Laurasiatheria</taxon>
        <taxon>Chiroptera</taxon>
        <taxon>Yangochiroptera</taxon>
        <taxon>Molossidae</taxon>
        <taxon>Molossus</taxon>
    </lineage>
</organism>
<gene>
    <name evidence="3" type="ORF">HJG59_007953</name>
</gene>
<feature type="domain" description="Reverse transcriptase" evidence="2">
    <location>
        <begin position="69"/>
        <end position="266"/>
    </location>
</feature>
<evidence type="ECO:0000259" key="2">
    <source>
        <dbReference type="PROSITE" id="PS50878"/>
    </source>
</evidence>
<dbReference type="EC" id="2.7.7.49" evidence="1"/>
<accession>A0A7J8JW02</accession>
<dbReference type="InterPro" id="IPR000477">
    <property type="entry name" value="RT_dom"/>
</dbReference>
<dbReference type="EMBL" id="JACASF010000001">
    <property type="protein sequence ID" value="KAF6500928.1"/>
    <property type="molecule type" value="Genomic_DNA"/>
</dbReference>
<comment type="caution">
    <text evidence="3">The sequence shown here is derived from an EMBL/GenBank/DDBJ whole genome shotgun (WGS) entry which is preliminary data.</text>
</comment>
<dbReference type="PANTHER" id="PTHR19446">
    <property type="entry name" value="REVERSE TRANSCRIPTASES"/>
    <property type="match status" value="1"/>
</dbReference>
<protein>
    <recommendedName>
        <fullName evidence="1">RNA-directed DNA polymerase</fullName>
        <ecNumber evidence="1">2.7.7.49</ecNumber>
    </recommendedName>
</protein>
<keyword evidence="4" id="KW-1185">Reference proteome</keyword>
<dbReference type="AlphaFoldDB" id="A0A7J8JW02"/>
<dbReference type="GO" id="GO:0003964">
    <property type="term" value="F:RNA-directed DNA polymerase activity"/>
    <property type="evidence" value="ECO:0007669"/>
    <property type="project" value="UniProtKB-EC"/>
</dbReference>
<dbReference type="SUPFAM" id="SSF56672">
    <property type="entry name" value="DNA/RNA polymerases"/>
    <property type="match status" value="1"/>
</dbReference>
<dbReference type="InParanoid" id="A0A7J8JW02"/>
<dbReference type="InterPro" id="IPR043502">
    <property type="entry name" value="DNA/RNA_pol_sf"/>
</dbReference>